<dbReference type="Proteomes" id="UP001519343">
    <property type="component" value="Unassembled WGS sequence"/>
</dbReference>
<reference evidence="2 3" key="1">
    <citation type="submission" date="2021-03" db="EMBL/GenBank/DDBJ databases">
        <title>Genomic Encyclopedia of Type Strains, Phase IV (KMG-IV): sequencing the most valuable type-strain genomes for metagenomic binning, comparative biology and taxonomic classification.</title>
        <authorList>
            <person name="Goeker M."/>
        </authorList>
    </citation>
    <scope>NUCLEOTIDE SEQUENCE [LARGE SCALE GENOMIC DNA]</scope>
    <source>
        <strain evidence="2 3">DSM 24738</strain>
    </source>
</reference>
<name>A0ABS4GTL6_9BACL</name>
<comment type="caution">
    <text evidence="2">The sequence shown here is derived from an EMBL/GenBank/DDBJ whole genome shotgun (WGS) entry which is preliminary data.</text>
</comment>
<protein>
    <submittedName>
        <fullName evidence="2">Uncharacterized protein</fullName>
    </submittedName>
</protein>
<gene>
    <name evidence="2" type="ORF">J2Z37_003632</name>
</gene>
<dbReference type="RefSeq" id="WP_209811635.1">
    <property type="nucleotide sequence ID" value="NZ_JAGGKT010000012.1"/>
</dbReference>
<evidence type="ECO:0000256" key="1">
    <source>
        <dbReference type="SAM" id="Phobius"/>
    </source>
</evidence>
<evidence type="ECO:0000313" key="3">
    <source>
        <dbReference type="Proteomes" id="UP001519343"/>
    </source>
</evidence>
<evidence type="ECO:0000313" key="2">
    <source>
        <dbReference type="EMBL" id="MBP1933619.1"/>
    </source>
</evidence>
<feature type="transmembrane region" description="Helical" evidence="1">
    <location>
        <begin position="12"/>
        <end position="30"/>
    </location>
</feature>
<keyword evidence="3" id="KW-1185">Reference proteome</keyword>
<keyword evidence="1" id="KW-0472">Membrane</keyword>
<keyword evidence="1" id="KW-0812">Transmembrane</keyword>
<sequence length="111" mass="13352">MKEQGKSNFVQAATLFFLIVNICLGMLLFVPDHYDPRKILIEAEEQANPTPVSSIAEPQMLLEWRLVDRYRDGEWSVEKYREYEKYVDTNGKMVREIPTDHYNFLRYWRYP</sequence>
<dbReference type="EMBL" id="JAGGKT010000012">
    <property type="protein sequence ID" value="MBP1933619.1"/>
    <property type="molecule type" value="Genomic_DNA"/>
</dbReference>
<organism evidence="2 3">
    <name type="scientific">Ammoniphilus resinae</name>
    <dbReference type="NCBI Taxonomy" id="861532"/>
    <lineage>
        <taxon>Bacteria</taxon>
        <taxon>Bacillati</taxon>
        <taxon>Bacillota</taxon>
        <taxon>Bacilli</taxon>
        <taxon>Bacillales</taxon>
        <taxon>Paenibacillaceae</taxon>
        <taxon>Aneurinibacillus group</taxon>
        <taxon>Ammoniphilus</taxon>
    </lineage>
</organism>
<proteinExistence type="predicted"/>
<keyword evidence="1" id="KW-1133">Transmembrane helix</keyword>
<accession>A0ABS4GTL6</accession>